<name>A0A6A6NYA8_9PEZI</name>
<dbReference type="PANTHER" id="PTHR43591:SF105">
    <property type="entry name" value="METHYLTRANSFERASE DOMAIN-CONTAINING PROTEIN-RELATED"/>
    <property type="match status" value="1"/>
</dbReference>
<feature type="compositionally biased region" description="Acidic residues" evidence="1">
    <location>
        <begin position="29"/>
        <end position="45"/>
    </location>
</feature>
<evidence type="ECO:0000313" key="2">
    <source>
        <dbReference type="EMBL" id="KAF2456730.1"/>
    </source>
</evidence>
<dbReference type="EMBL" id="MU001682">
    <property type="protein sequence ID" value="KAF2456730.1"/>
    <property type="molecule type" value="Genomic_DNA"/>
</dbReference>
<dbReference type="InterPro" id="IPR029063">
    <property type="entry name" value="SAM-dependent_MTases_sf"/>
</dbReference>
<dbReference type="Gene3D" id="3.40.50.150">
    <property type="entry name" value="Vaccinia Virus protein VP39"/>
    <property type="match status" value="1"/>
</dbReference>
<dbReference type="Pfam" id="PF13489">
    <property type="entry name" value="Methyltransf_23"/>
    <property type="match status" value="1"/>
</dbReference>
<evidence type="ECO:0000313" key="3">
    <source>
        <dbReference type="Proteomes" id="UP000799766"/>
    </source>
</evidence>
<keyword evidence="3" id="KW-1185">Reference proteome</keyword>
<proteinExistence type="predicted"/>
<dbReference type="GO" id="GO:0032259">
    <property type="term" value="P:methylation"/>
    <property type="evidence" value="ECO:0007669"/>
    <property type="project" value="UniProtKB-KW"/>
</dbReference>
<feature type="compositionally biased region" description="Polar residues" evidence="1">
    <location>
        <begin position="1"/>
        <end position="27"/>
    </location>
</feature>
<dbReference type="PANTHER" id="PTHR43591">
    <property type="entry name" value="METHYLTRANSFERASE"/>
    <property type="match status" value="1"/>
</dbReference>
<organism evidence="2 3">
    <name type="scientific">Lineolata rhizophorae</name>
    <dbReference type="NCBI Taxonomy" id="578093"/>
    <lineage>
        <taxon>Eukaryota</taxon>
        <taxon>Fungi</taxon>
        <taxon>Dikarya</taxon>
        <taxon>Ascomycota</taxon>
        <taxon>Pezizomycotina</taxon>
        <taxon>Dothideomycetes</taxon>
        <taxon>Dothideomycetes incertae sedis</taxon>
        <taxon>Lineolatales</taxon>
        <taxon>Lineolataceae</taxon>
        <taxon>Lineolata</taxon>
    </lineage>
</organism>
<sequence>MADQAASQTAAGPSTTPLDIQGATQNDLEVADDETDSAYDDDDVASDTTSLRSSIEDYHFQNGRRYHAGPNDEQQSDSLDIAHHIWTLTKDGNLHLAPLQNPQRVLDVGTGTGIWAIDFADHYPSASVIGTDLSPIQPLSVPPNLQFEIDDCCMDWTYRKESFDFVHIRSLYGCVADWPAFYEQCFKHTKPGGWIEQSEMGVVPKSDDGTVKPDSIFHQWGEVSLRAGDEFGKSLRTVDEMKQGIKDAGFVDVVEIRTKWPMGPWVKDEKLKEIGRWNRLHWESSMEGWCMFLLTNYLKWSPEEVQIYLAKMRAMLRNKGVHAYQDM</sequence>
<dbReference type="CDD" id="cd02440">
    <property type="entry name" value="AdoMet_MTases"/>
    <property type="match status" value="1"/>
</dbReference>
<reference evidence="2" key="1">
    <citation type="journal article" date="2020" name="Stud. Mycol.">
        <title>101 Dothideomycetes genomes: a test case for predicting lifestyles and emergence of pathogens.</title>
        <authorList>
            <person name="Haridas S."/>
            <person name="Albert R."/>
            <person name="Binder M."/>
            <person name="Bloem J."/>
            <person name="Labutti K."/>
            <person name="Salamov A."/>
            <person name="Andreopoulos B."/>
            <person name="Baker S."/>
            <person name="Barry K."/>
            <person name="Bills G."/>
            <person name="Bluhm B."/>
            <person name="Cannon C."/>
            <person name="Castanera R."/>
            <person name="Culley D."/>
            <person name="Daum C."/>
            <person name="Ezra D."/>
            <person name="Gonzalez J."/>
            <person name="Henrissat B."/>
            <person name="Kuo A."/>
            <person name="Liang C."/>
            <person name="Lipzen A."/>
            <person name="Lutzoni F."/>
            <person name="Magnuson J."/>
            <person name="Mondo S."/>
            <person name="Nolan M."/>
            <person name="Ohm R."/>
            <person name="Pangilinan J."/>
            <person name="Park H.-J."/>
            <person name="Ramirez L."/>
            <person name="Alfaro M."/>
            <person name="Sun H."/>
            <person name="Tritt A."/>
            <person name="Yoshinaga Y."/>
            <person name="Zwiers L.-H."/>
            <person name="Turgeon B."/>
            <person name="Goodwin S."/>
            <person name="Spatafora J."/>
            <person name="Crous P."/>
            <person name="Grigoriev I."/>
        </authorList>
    </citation>
    <scope>NUCLEOTIDE SEQUENCE</scope>
    <source>
        <strain evidence="2">ATCC 16933</strain>
    </source>
</reference>
<protein>
    <submittedName>
        <fullName evidence="2">SAM dependent methyltransferase</fullName>
    </submittedName>
</protein>
<accession>A0A6A6NYA8</accession>
<feature type="region of interest" description="Disordered" evidence="1">
    <location>
        <begin position="1"/>
        <end position="54"/>
    </location>
</feature>
<evidence type="ECO:0000256" key="1">
    <source>
        <dbReference type="SAM" id="MobiDB-lite"/>
    </source>
</evidence>
<dbReference type="SUPFAM" id="SSF53335">
    <property type="entry name" value="S-adenosyl-L-methionine-dependent methyltransferases"/>
    <property type="match status" value="1"/>
</dbReference>
<gene>
    <name evidence="2" type="ORF">BDY21DRAFT_386174</name>
</gene>
<dbReference type="Proteomes" id="UP000799766">
    <property type="component" value="Unassembled WGS sequence"/>
</dbReference>
<dbReference type="AlphaFoldDB" id="A0A6A6NYA8"/>
<keyword evidence="2" id="KW-0489">Methyltransferase</keyword>
<dbReference type="GO" id="GO:0008168">
    <property type="term" value="F:methyltransferase activity"/>
    <property type="evidence" value="ECO:0007669"/>
    <property type="project" value="UniProtKB-KW"/>
</dbReference>
<dbReference type="OrthoDB" id="2013972at2759"/>
<keyword evidence="2" id="KW-0808">Transferase</keyword>